<dbReference type="EMBL" id="PDOC01000006">
    <property type="protein sequence ID" value="PIL44596.1"/>
    <property type="molecule type" value="Genomic_DNA"/>
</dbReference>
<keyword evidence="2" id="KW-1185">Reference proteome</keyword>
<name>A0A2G8TEW0_9BURK</name>
<organism evidence="1 2">
    <name type="scientific">Massilia eurypsychrophila</name>
    <dbReference type="NCBI Taxonomy" id="1485217"/>
    <lineage>
        <taxon>Bacteria</taxon>
        <taxon>Pseudomonadati</taxon>
        <taxon>Pseudomonadota</taxon>
        <taxon>Betaproteobacteria</taxon>
        <taxon>Burkholderiales</taxon>
        <taxon>Oxalobacteraceae</taxon>
        <taxon>Telluria group</taxon>
        <taxon>Massilia</taxon>
    </lineage>
</organism>
<reference evidence="1 2" key="1">
    <citation type="submission" date="2017-10" db="EMBL/GenBank/DDBJ databases">
        <title>Massilia psychrophilum sp. nov., a novel purple-pigmented bacterium isolated from Tianshan glacier, Xinjiang Municipality, China.</title>
        <authorList>
            <person name="Wang H."/>
        </authorList>
    </citation>
    <scope>NUCLEOTIDE SEQUENCE [LARGE SCALE GENOMIC DNA]</scope>
    <source>
        <strain evidence="1 2">JCM 30074</strain>
    </source>
</reference>
<evidence type="ECO:0000313" key="1">
    <source>
        <dbReference type="EMBL" id="PIL44596.1"/>
    </source>
</evidence>
<protein>
    <recommendedName>
        <fullName evidence="3">Sporadically distributed protein, TIGR04141 family</fullName>
    </recommendedName>
</protein>
<dbReference type="InterPro" id="IPR026487">
    <property type="entry name" value="CHP04141"/>
</dbReference>
<dbReference type="OrthoDB" id="6401683at2"/>
<proteinExistence type="predicted"/>
<accession>A0A2G8TEW0</accession>
<dbReference type="RefSeq" id="WP_099788658.1">
    <property type="nucleotide sequence ID" value="NZ_JBHLYV010000004.1"/>
</dbReference>
<gene>
    <name evidence="1" type="ORF">CR105_11765</name>
</gene>
<sequence length="566" mass="62547">MLAPTPVKDPNEFSVRLGAFLYDGDVANLASLLSVQLNEVEQLEIDPKMNLEGMIYVKKKPPEAKRPPWAKSLDFLHGKPVEGLETSSSSAVLALRIDGKIVIFSFGYGRYLLNEDNLVPDFGIKTALNTLNHDSLRTVDLFSLEQEPIQRKSQAIKGSNINMFGVDVSRDVLKAVTGDPIKDIPWASISGGGGQYSFTVKIKKYEELTEVGRKLIAKYDVTDYQARFSWVDNIQRIRNGKLIDDLNALLLTEFNAENVDSVKLSLPGASDWSNIFGFTYTNAKTHYKPSPEIVDYYAANPGAGLTLDKLRTHRLFCTTMNGDDSSYSIYESIYFECIYDGKLHILFSKEWFTIDQDYVTRVELSLNEVPLSALKFPNVKTVPVALASKPAKTLSGSAIKVGKGAKAVKSTSLETEGDYNARIALALKMHLLDKKLVRSNGSASPIEVCDLLSDKGHFIHVKHRKGYSAGLSHLFAQGRVAGELLLSDQNFRVNARLHLKGAAKKLIPTAKLVPSECEIVFLVLGGDPTTVRQDLPFFSKVNLLATYRSLSDRQFKVSIGGTAIDP</sequence>
<evidence type="ECO:0000313" key="2">
    <source>
        <dbReference type="Proteomes" id="UP000230390"/>
    </source>
</evidence>
<dbReference type="AlphaFoldDB" id="A0A2G8TEW0"/>
<dbReference type="Pfam" id="PF19614">
    <property type="entry name" value="DUF6119"/>
    <property type="match status" value="1"/>
</dbReference>
<dbReference type="NCBIfam" id="TIGR04141">
    <property type="entry name" value="TIGR04141 family sporadically distributed protein"/>
    <property type="match status" value="1"/>
</dbReference>
<comment type="caution">
    <text evidence="1">The sequence shown here is derived from an EMBL/GenBank/DDBJ whole genome shotgun (WGS) entry which is preliminary data.</text>
</comment>
<evidence type="ECO:0008006" key="3">
    <source>
        <dbReference type="Google" id="ProtNLM"/>
    </source>
</evidence>
<dbReference type="Proteomes" id="UP000230390">
    <property type="component" value="Unassembled WGS sequence"/>
</dbReference>